<name>A0A4Q0I4V0_9FIRM</name>
<gene>
    <name evidence="9" type="ORF">EFD62_08175</name>
</gene>
<dbReference type="Pfam" id="PF03845">
    <property type="entry name" value="Spore_permease"/>
    <property type="match status" value="1"/>
</dbReference>
<dbReference type="Proteomes" id="UP000289166">
    <property type="component" value="Unassembled WGS sequence"/>
</dbReference>
<comment type="caution">
    <text evidence="9">The sequence shown here is derived from an EMBL/GenBank/DDBJ whole genome shotgun (WGS) entry which is preliminary data.</text>
</comment>
<feature type="transmembrane region" description="Helical" evidence="8">
    <location>
        <begin position="307"/>
        <end position="323"/>
    </location>
</feature>
<keyword evidence="3" id="KW-0813">Transport</keyword>
<reference evidence="10" key="1">
    <citation type="submission" date="2018-11" db="EMBL/GenBank/DDBJ databases">
        <title>Genome sequencing of a novel mesophilic and cellulolytic organism within the genus Hungateiclostridium.</title>
        <authorList>
            <person name="Rettenmaier R."/>
            <person name="Liebl W."/>
            <person name="Zverlov V."/>
        </authorList>
    </citation>
    <scope>NUCLEOTIDE SEQUENCE [LARGE SCALE GENOMIC DNA]</scope>
    <source>
        <strain evidence="10">N2K1</strain>
    </source>
</reference>
<feature type="transmembrane region" description="Helical" evidence="8">
    <location>
        <begin position="39"/>
        <end position="61"/>
    </location>
</feature>
<evidence type="ECO:0000256" key="5">
    <source>
        <dbReference type="ARBA" id="ARBA00022692"/>
    </source>
</evidence>
<organism evidence="9 10">
    <name type="scientific">Acetivibrio mesophilus</name>
    <dbReference type="NCBI Taxonomy" id="2487273"/>
    <lineage>
        <taxon>Bacteria</taxon>
        <taxon>Bacillati</taxon>
        <taxon>Bacillota</taxon>
        <taxon>Clostridia</taxon>
        <taxon>Eubacteriales</taxon>
        <taxon>Oscillospiraceae</taxon>
        <taxon>Acetivibrio</taxon>
    </lineage>
</organism>
<feature type="transmembrane region" description="Helical" evidence="8">
    <location>
        <begin position="335"/>
        <end position="357"/>
    </location>
</feature>
<dbReference type="EMBL" id="RLII01000007">
    <property type="protein sequence ID" value="RXE59334.1"/>
    <property type="molecule type" value="Genomic_DNA"/>
</dbReference>
<feature type="transmembrane region" description="Helical" evidence="8">
    <location>
        <begin position="212"/>
        <end position="239"/>
    </location>
</feature>
<dbReference type="AlphaFoldDB" id="A0A4Q0I4V0"/>
<evidence type="ECO:0000256" key="6">
    <source>
        <dbReference type="ARBA" id="ARBA00022989"/>
    </source>
</evidence>
<evidence type="ECO:0000256" key="1">
    <source>
        <dbReference type="ARBA" id="ARBA00004141"/>
    </source>
</evidence>
<accession>A0A4Q0I4V0</accession>
<feature type="transmembrane region" description="Helical" evidence="8">
    <location>
        <begin position="146"/>
        <end position="166"/>
    </location>
</feature>
<evidence type="ECO:0000256" key="3">
    <source>
        <dbReference type="ARBA" id="ARBA00022448"/>
    </source>
</evidence>
<dbReference type="InterPro" id="IPR004761">
    <property type="entry name" value="Spore_GerAB"/>
</dbReference>
<keyword evidence="6 8" id="KW-1133">Transmembrane helix</keyword>
<proteinExistence type="inferred from homology"/>
<evidence type="ECO:0000256" key="4">
    <source>
        <dbReference type="ARBA" id="ARBA00022544"/>
    </source>
</evidence>
<evidence type="ECO:0000313" key="9">
    <source>
        <dbReference type="EMBL" id="RXE59334.1"/>
    </source>
</evidence>
<evidence type="ECO:0000256" key="7">
    <source>
        <dbReference type="ARBA" id="ARBA00023136"/>
    </source>
</evidence>
<dbReference type="NCBIfam" id="TIGR00912">
    <property type="entry name" value="2A0309"/>
    <property type="match status" value="1"/>
</dbReference>
<dbReference type="PANTHER" id="PTHR34975:SF2">
    <property type="entry name" value="SPORE GERMINATION PROTEIN A2"/>
    <property type="match status" value="1"/>
</dbReference>
<dbReference type="PANTHER" id="PTHR34975">
    <property type="entry name" value="SPORE GERMINATION PROTEIN A2"/>
    <property type="match status" value="1"/>
</dbReference>
<feature type="transmembrane region" description="Helical" evidence="8">
    <location>
        <begin position="270"/>
        <end position="295"/>
    </location>
</feature>
<dbReference type="Gene3D" id="1.20.1740.10">
    <property type="entry name" value="Amino acid/polyamine transporter I"/>
    <property type="match status" value="1"/>
</dbReference>
<feature type="transmembrane region" description="Helical" evidence="8">
    <location>
        <begin position="187"/>
        <end position="206"/>
    </location>
</feature>
<keyword evidence="4" id="KW-0309">Germination</keyword>
<keyword evidence="7 8" id="KW-0472">Membrane</keyword>
<feature type="transmembrane region" description="Helical" evidence="8">
    <location>
        <begin position="116"/>
        <end position="140"/>
    </location>
</feature>
<sequence length="369" mass="41257">MENNRLLPVQMLPIVSSTMMGVSILTFQRNLASIAKHDAWISMFLGTIVGVISAVLLYNLIRLNPGLDFAEIVIAQAGNWVGRLLIIPIMAYILIDMGLSLRVFSFALKNFLLDRTPIFVISLVLIIFLLAIVAKGIGAIAGVADILYPFFVISLILLIALSSTEFRKFHIMPVLHNNMLNTVKGSLPAFGAISGYSSFSYVMKYINEPKKAFKWFCAGFCISSILYIVLTLATVLSFVPELIERISFPTLFLSKSIEVGGSFFERLEAFMVLIWVPAVFTSVGIYTFASVRNFCVLFSIKPKHEKYVTYAHIPLLLAITLYPKNQLQATNLMDIFDTLALIFSFGFVPLILLLTLINKRRKAKNESKK</sequence>
<feature type="transmembrane region" description="Helical" evidence="8">
    <location>
        <begin position="81"/>
        <end position="104"/>
    </location>
</feature>
<evidence type="ECO:0000313" key="10">
    <source>
        <dbReference type="Proteomes" id="UP000289166"/>
    </source>
</evidence>
<protein>
    <submittedName>
        <fullName evidence="9">Spore gernimation protein</fullName>
    </submittedName>
</protein>
<dbReference type="RefSeq" id="WP_128705951.1">
    <property type="nucleotide sequence ID" value="NZ_RLII01000007.1"/>
</dbReference>
<evidence type="ECO:0000256" key="2">
    <source>
        <dbReference type="ARBA" id="ARBA00007998"/>
    </source>
</evidence>
<keyword evidence="5 8" id="KW-0812">Transmembrane</keyword>
<comment type="subcellular location">
    <subcellularLocation>
        <location evidence="1">Membrane</location>
        <topology evidence="1">Multi-pass membrane protein</topology>
    </subcellularLocation>
</comment>
<dbReference type="GO" id="GO:0016020">
    <property type="term" value="C:membrane"/>
    <property type="evidence" value="ECO:0007669"/>
    <property type="project" value="UniProtKB-SubCell"/>
</dbReference>
<dbReference type="GO" id="GO:0009847">
    <property type="term" value="P:spore germination"/>
    <property type="evidence" value="ECO:0007669"/>
    <property type="project" value="InterPro"/>
</dbReference>
<comment type="similarity">
    <text evidence="2">Belongs to the amino acid-polyamine-organocation (APC) superfamily. Spore germination protein (SGP) (TC 2.A.3.9) family.</text>
</comment>
<dbReference type="OrthoDB" id="2716906at2"/>
<keyword evidence="10" id="KW-1185">Reference proteome</keyword>
<evidence type="ECO:0000256" key="8">
    <source>
        <dbReference type="SAM" id="Phobius"/>
    </source>
</evidence>
<feature type="transmembrane region" description="Helical" evidence="8">
    <location>
        <begin position="6"/>
        <end position="27"/>
    </location>
</feature>